<proteinExistence type="predicted"/>
<dbReference type="GO" id="GO:0008061">
    <property type="term" value="F:chitin binding"/>
    <property type="evidence" value="ECO:0007669"/>
    <property type="project" value="InterPro"/>
</dbReference>
<evidence type="ECO:0000256" key="2">
    <source>
        <dbReference type="SAM" id="SignalP"/>
    </source>
</evidence>
<dbReference type="AlphaFoldDB" id="A0A1F7ZZ84"/>
<feature type="domain" description="Chitin-binding type-2" evidence="3">
    <location>
        <begin position="23"/>
        <end position="79"/>
    </location>
</feature>
<dbReference type="InterPro" id="IPR036508">
    <property type="entry name" value="Chitin-bd_dom_sf"/>
</dbReference>
<feature type="compositionally biased region" description="Basic and acidic residues" evidence="1">
    <location>
        <begin position="81"/>
        <end position="173"/>
    </location>
</feature>
<comment type="caution">
    <text evidence="4">The sequence shown here is derived from an EMBL/GenBank/DDBJ whole genome shotgun (WGS) entry which is preliminary data.</text>
</comment>
<dbReference type="OrthoDB" id="6020543at2759"/>
<evidence type="ECO:0000313" key="4">
    <source>
        <dbReference type="EMBL" id="OGM44761.1"/>
    </source>
</evidence>
<protein>
    <recommendedName>
        <fullName evidence="3">Chitin-binding type-2 domain-containing protein</fullName>
    </recommendedName>
</protein>
<feature type="chain" id="PRO_5009534356" description="Chitin-binding type-2 domain-containing protein" evidence="2">
    <location>
        <begin position="23"/>
        <end position="173"/>
    </location>
</feature>
<dbReference type="STRING" id="109264.A0A1F7ZZ84"/>
<organism evidence="4 5">
    <name type="scientific">Aspergillus bombycis</name>
    <dbReference type="NCBI Taxonomy" id="109264"/>
    <lineage>
        <taxon>Eukaryota</taxon>
        <taxon>Fungi</taxon>
        <taxon>Dikarya</taxon>
        <taxon>Ascomycota</taxon>
        <taxon>Pezizomycotina</taxon>
        <taxon>Eurotiomycetes</taxon>
        <taxon>Eurotiomycetidae</taxon>
        <taxon>Eurotiales</taxon>
        <taxon>Aspergillaceae</taxon>
        <taxon>Aspergillus</taxon>
    </lineage>
</organism>
<evidence type="ECO:0000256" key="1">
    <source>
        <dbReference type="SAM" id="MobiDB-lite"/>
    </source>
</evidence>
<dbReference type="Proteomes" id="UP000179179">
    <property type="component" value="Unassembled WGS sequence"/>
</dbReference>
<dbReference type="SMART" id="SM00494">
    <property type="entry name" value="ChtBD2"/>
    <property type="match status" value="1"/>
</dbReference>
<dbReference type="GO" id="GO:0005576">
    <property type="term" value="C:extracellular region"/>
    <property type="evidence" value="ECO:0007669"/>
    <property type="project" value="InterPro"/>
</dbReference>
<dbReference type="PROSITE" id="PS50940">
    <property type="entry name" value="CHIT_BIND_II"/>
    <property type="match status" value="1"/>
</dbReference>
<dbReference type="Pfam" id="PF01607">
    <property type="entry name" value="CBM_14"/>
    <property type="match status" value="1"/>
</dbReference>
<keyword evidence="5" id="KW-1185">Reference proteome</keyword>
<reference evidence="4 5" key="1">
    <citation type="journal article" date="2016" name="Genome Biol. Evol.">
        <title>Draft genome sequence of an aflatoxigenic Aspergillus species, A. bombycis.</title>
        <authorList>
            <person name="Moore G.G."/>
            <person name="Mack B.M."/>
            <person name="Beltz S.B."/>
            <person name="Gilbert M.K."/>
        </authorList>
    </citation>
    <scope>NUCLEOTIDE SEQUENCE [LARGE SCALE GENOMIC DNA]</scope>
    <source>
        <strain evidence="5">NRRL 26010</strain>
    </source>
</reference>
<evidence type="ECO:0000259" key="3">
    <source>
        <dbReference type="PROSITE" id="PS50940"/>
    </source>
</evidence>
<dbReference type="EMBL" id="LYCR01000051">
    <property type="protein sequence ID" value="OGM44761.1"/>
    <property type="molecule type" value="Genomic_DNA"/>
</dbReference>
<feature type="signal peptide" evidence="2">
    <location>
        <begin position="1"/>
        <end position="22"/>
    </location>
</feature>
<dbReference type="SUPFAM" id="SSF57625">
    <property type="entry name" value="Invertebrate chitin-binding proteins"/>
    <property type="match status" value="1"/>
</dbReference>
<dbReference type="RefSeq" id="XP_022388478.1">
    <property type="nucleotide sequence ID" value="XM_022534471.1"/>
</dbReference>
<dbReference type="GeneID" id="34450732"/>
<sequence>MQFTTKSLAIFAASLLAVTAAARPSCETGGRWPDAKDCHSFFECGSGGIAVHKTCGPGTAYDSRLNICDYEHKIPSCHGHGPIDHDEPQGHVEVKDNKGEQGHDESKDQGKGKEEHGESKDQGKGKQEQGHGKDEGKGEKEHDEGKDQGKGKEEHGEGKDQGKGQQEHGEGNH</sequence>
<dbReference type="InterPro" id="IPR002557">
    <property type="entry name" value="Chitin-bd_dom"/>
</dbReference>
<feature type="region of interest" description="Disordered" evidence="1">
    <location>
        <begin position="76"/>
        <end position="173"/>
    </location>
</feature>
<gene>
    <name evidence="4" type="ORF">ABOM_007342</name>
</gene>
<evidence type="ECO:0000313" key="5">
    <source>
        <dbReference type="Proteomes" id="UP000179179"/>
    </source>
</evidence>
<name>A0A1F7ZZ84_9EURO</name>
<accession>A0A1F7ZZ84</accession>
<dbReference type="Gene3D" id="2.170.140.10">
    <property type="entry name" value="Chitin binding domain"/>
    <property type="match status" value="1"/>
</dbReference>
<keyword evidence="2" id="KW-0732">Signal</keyword>